<dbReference type="InterPro" id="IPR020084">
    <property type="entry name" value="NUDIX_hydrolase_CS"/>
</dbReference>
<dbReference type="Gene3D" id="1.10.10.1050">
    <property type="entry name" value="Dcp2, box A domain"/>
    <property type="match status" value="1"/>
</dbReference>
<evidence type="ECO:0000313" key="11">
    <source>
        <dbReference type="Proteomes" id="UP001516464"/>
    </source>
</evidence>
<organism evidence="10 11">
    <name type="scientific">Astathelohania contejeani</name>
    <dbReference type="NCBI Taxonomy" id="164912"/>
    <lineage>
        <taxon>Eukaryota</taxon>
        <taxon>Fungi</taxon>
        <taxon>Fungi incertae sedis</taxon>
        <taxon>Microsporidia</taxon>
        <taxon>Astathelohaniidae</taxon>
        <taxon>Astathelohania</taxon>
    </lineage>
</organism>
<comment type="caution">
    <text evidence="10">The sequence shown here is derived from an EMBL/GenBank/DDBJ whole genome shotgun (WGS) entry which is preliminary data.</text>
</comment>
<evidence type="ECO:0000256" key="1">
    <source>
        <dbReference type="ARBA" id="ARBA00001936"/>
    </source>
</evidence>
<proteinExistence type="inferred from homology"/>
<keyword evidence="11" id="KW-1185">Reference proteome</keyword>
<dbReference type="EMBL" id="SBIQ01000156">
    <property type="protein sequence ID" value="KAF7682926.1"/>
    <property type="molecule type" value="Genomic_DNA"/>
</dbReference>
<evidence type="ECO:0000256" key="7">
    <source>
        <dbReference type="ARBA" id="ARBA00022884"/>
    </source>
</evidence>
<keyword evidence="4" id="KW-0963">Cytoplasm</keyword>
<evidence type="ECO:0000256" key="3">
    <source>
        <dbReference type="ARBA" id="ARBA00005279"/>
    </source>
</evidence>
<accession>A0ABQ7HXM6</accession>
<dbReference type="InterPro" id="IPR015797">
    <property type="entry name" value="NUDIX_hydrolase-like_dom_sf"/>
</dbReference>
<protein>
    <submittedName>
        <fullName evidence="10">mRNA decapping complex subunit 2</fullName>
    </submittedName>
</protein>
<feature type="domain" description="Nudix hydrolase" evidence="9">
    <location>
        <begin position="85"/>
        <end position="208"/>
    </location>
</feature>
<dbReference type="InterPro" id="IPR000086">
    <property type="entry name" value="NUDIX_hydrolase_dom"/>
</dbReference>
<keyword evidence="6" id="KW-0378">Hydrolase</keyword>
<dbReference type="SUPFAM" id="SSF55811">
    <property type="entry name" value="Nudix"/>
    <property type="match status" value="1"/>
</dbReference>
<keyword evidence="7" id="KW-0694">RNA-binding</keyword>
<evidence type="ECO:0000256" key="6">
    <source>
        <dbReference type="ARBA" id="ARBA00022801"/>
    </source>
</evidence>
<gene>
    <name evidence="10" type="primary">dcp2</name>
    <name evidence="10" type="ORF">TCON_1865</name>
</gene>
<keyword evidence="8" id="KW-0464">Manganese</keyword>
<evidence type="ECO:0000256" key="2">
    <source>
        <dbReference type="ARBA" id="ARBA00004496"/>
    </source>
</evidence>
<evidence type="ECO:0000256" key="5">
    <source>
        <dbReference type="ARBA" id="ARBA00022723"/>
    </source>
</evidence>
<keyword evidence="5" id="KW-0479">Metal-binding</keyword>
<dbReference type="PANTHER" id="PTHR23114">
    <property type="entry name" value="M7GPPPN-MRNA HYDROLASE"/>
    <property type="match status" value="1"/>
</dbReference>
<evidence type="ECO:0000313" key="10">
    <source>
        <dbReference type="EMBL" id="KAF7682926.1"/>
    </source>
</evidence>
<evidence type="ECO:0000259" key="9">
    <source>
        <dbReference type="PROSITE" id="PS51462"/>
    </source>
</evidence>
<dbReference type="InterPro" id="IPR007722">
    <property type="entry name" value="DCP2_BoxA"/>
</dbReference>
<dbReference type="SMART" id="SM01125">
    <property type="entry name" value="DCP2"/>
    <property type="match status" value="1"/>
</dbReference>
<dbReference type="CDD" id="cd03672">
    <property type="entry name" value="NUDIX_Dcp2p_Nudt20"/>
    <property type="match status" value="1"/>
</dbReference>
<evidence type="ECO:0000256" key="4">
    <source>
        <dbReference type="ARBA" id="ARBA00022490"/>
    </source>
</evidence>
<comment type="cofactor">
    <cofactor evidence="1">
        <name>Mn(2+)</name>
        <dbReference type="ChEBI" id="CHEBI:29035"/>
    </cofactor>
</comment>
<dbReference type="SUPFAM" id="SSF140586">
    <property type="entry name" value="Dcp2 domain-like"/>
    <property type="match status" value="1"/>
</dbReference>
<sequence>MNLPEILDDLAARFIIPHAEEINGVPERIFFMIEEAHWFYLDIYQKKYRDLPRLTLKKFGVAILEHIGYIIDVYEAYKTFIKYKKDVPVYGALLINREMDSILLVRGYSKHSMYSFPKGKKNRDESGEECAVREVYEEIGYDIGAKILPITLKSNKFTLFVVMNVKGDTKFKTQTRNEISDIRWIKLSEIERNKNGIYKNIAANYGIFWEIKNIIENITKNHFRFDKQKINKCFI</sequence>
<dbReference type="Pfam" id="PF05026">
    <property type="entry name" value="DCP2"/>
    <property type="match status" value="1"/>
</dbReference>
<dbReference type="PROSITE" id="PS51462">
    <property type="entry name" value="NUDIX"/>
    <property type="match status" value="1"/>
</dbReference>
<dbReference type="PANTHER" id="PTHR23114:SF17">
    <property type="entry name" value="M7GPPPN-MRNA HYDROLASE"/>
    <property type="match status" value="1"/>
</dbReference>
<dbReference type="InterPro" id="IPR044099">
    <property type="entry name" value="Dcp2_NUDIX"/>
</dbReference>
<dbReference type="Gene3D" id="3.90.79.10">
    <property type="entry name" value="Nucleoside Triphosphate Pyrophosphohydrolase"/>
    <property type="match status" value="1"/>
</dbReference>
<dbReference type="Proteomes" id="UP001516464">
    <property type="component" value="Unassembled WGS sequence"/>
</dbReference>
<dbReference type="InterPro" id="IPR036189">
    <property type="entry name" value="DCP2_BoxA_sf"/>
</dbReference>
<evidence type="ECO:0000256" key="8">
    <source>
        <dbReference type="ARBA" id="ARBA00023211"/>
    </source>
</evidence>
<dbReference type="Pfam" id="PF00293">
    <property type="entry name" value="NUDIX"/>
    <property type="match status" value="1"/>
</dbReference>
<name>A0ABQ7HXM6_9MICR</name>
<comment type="similarity">
    <text evidence="3">Belongs to the Nudix hydrolase family. DCP2 subfamily.</text>
</comment>
<dbReference type="PROSITE" id="PS00893">
    <property type="entry name" value="NUDIX_BOX"/>
    <property type="match status" value="1"/>
</dbReference>
<comment type="subcellular location">
    <subcellularLocation>
        <location evidence="2">Cytoplasm</location>
    </subcellularLocation>
</comment>
<reference evidence="10 11" key="1">
    <citation type="submission" date="2019-01" db="EMBL/GenBank/DDBJ databases">
        <title>Genomes sequencing and comparative genomics of infectious freshwater microsporidia, Cucumispora dikerogammari and Thelohania contejeani.</title>
        <authorList>
            <person name="Cormier A."/>
            <person name="Giraud I."/>
            <person name="Wattier R."/>
            <person name="Teixeira M."/>
            <person name="Grandjean F."/>
            <person name="Rigaud T."/>
            <person name="Cordaux R."/>
        </authorList>
    </citation>
    <scope>NUCLEOTIDE SEQUENCE [LARGE SCALE GENOMIC DNA]</scope>
    <source>
        <strain evidence="10">T1</strain>
        <tissue evidence="10">Spores</tissue>
    </source>
</reference>